<dbReference type="PROSITE" id="PS51464">
    <property type="entry name" value="SIS"/>
    <property type="match status" value="1"/>
</dbReference>
<dbReference type="InterPro" id="IPR046348">
    <property type="entry name" value="SIS_dom_sf"/>
</dbReference>
<dbReference type="GO" id="GO:0006047">
    <property type="term" value="P:UDP-N-acetylglucosamine metabolic process"/>
    <property type="evidence" value="ECO:0007669"/>
    <property type="project" value="TreeGrafter"/>
</dbReference>
<keyword evidence="1" id="KW-0677">Repeat</keyword>
<dbReference type="PATRIC" id="fig|1423783.4.peg.1257"/>
<evidence type="ECO:0000256" key="1">
    <source>
        <dbReference type="ARBA" id="ARBA00022737"/>
    </source>
</evidence>
<comment type="caution">
    <text evidence="3">The sequence shown here is derived from an EMBL/GenBank/DDBJ whole genome shotgun (WGS) entry which is preliminary data.</text>
</comment>
<accession>A0A0R1TWZ8</accession>
<dbReference type="InterPro" id="IPR001347">
    <property type="entry name" value="SIS_dom"/>
</dbReference>
<dbReference type="CDD" id="cd05008">
    <property type="entry name" value="SIS_GlmS_GlmD_1"/>
    <property type="match status" value="1"/>
</dbReference>
<organism evidence="3 4">
    <name type="scientific">Lacticaseibacillus pantheris DSM 15945 = JCM 12539 = NBRC 106106</name>
    <dbReference type="NCBI Taxonomy" id="1423783"/>
    <lineage>
        <taxon>Bacteria</taxon>
        <taxon>Bacillati</taxon>
        <taxon>Bacillota</taxon>
        <taxon>Bacilli</taxon>
        <taxon>Lactobacillales</taxon>
        <taxon>Lactobacillaceae</taxon>
        <taxon>Lacticaseibacillus</taxon>
    </lineage>
</organism>
<evidence type="ECO:0000313" key="4">
    <source>
        <dbReference type="Proteomes" id="UP000051922"/>
    </source>
</evidence>
<sequence length="362" mass="40383">MYTYINQEHSALTKILDNYPTQVDAALKDIKLDAQNWLVLATGSSINASRSAKLYMENIANIHVQIEEPFNYTMYESVSRNTDLVLGVSQSGQSTATIDAIEKVSRQRSVNRIAVTSRPDTELPAACDTTLDILTGKERVGYVTMGFNATVLSLMLLALRFAKQSGTIDSTQEKAELNEFANVIGRIPDVIKNSEEFYAQHKQNMLTPRQYTAIGYGATVGTAMEFQTKFVEVVRYPAGGHDLEAFMHGPYLGIHKDDVQFYLVTNAQQVVLEKMAALRNYEANYIDNIFTINLGRNQDTGRHNSLNLGAVDDPFKAPILAVTPIQLFAWLITNDHGVDLGHQIFTDFSEVVHNKTTVQDYV</sequence>
<dbReference type="InterPro" id="IPR035466">
    <property type="entry name" value="GlmS/AgaS_SIS"/>
</dbReference>
<dbReference type="EMBL" id="AZFJ01000049">
    <property type="protein sequence ID" value="KRL85824.1"/>
    <property type="molecule type" value="Genomic_DNA"/>
</dbReference>
<dbReference type="Pfam" id="PF01380">
    <property type="entry name" value="SIS"/>
    <property type="match status" value="1"/>
</dbReference>
<gene>
    <name evidence="3" type="ORF">FC50_GL001216</name>
</gene>
<feature type="domain" description="SIS" evidence="2">
    <location>
        <begin position="23"/>
        <end position="167"/>
    </location>
</feature>
<dbReference type="GO" id="GO:0006002">
    <property type="term" value="P:fructose 6-phosphate metabolic process"/>
    <property type="evidence" value="ECO:0007669"/>
    <property type="project" value="TreeGrafter"/>
</dbReference>
<proteinExistence type="predicted"/>
<dbReference type="PANTHER" id="PTHR10937">
    <property type="entry name" value="GLUCOSAMINE--FRUCTOSE-6-PHOSPHATE AMINOTRANSFERASE, ISOMERIZING"/>
    <property type="match status" value="1"/>
</dbReference>
<dbReference type="Proteomes" id="UP000051922">
    <property type="component" value="Unassembled WGS sequence"/>
</dbReference>
<dbReference type="PANTHER" id="PTHR10937:SF17">
    <property type="entry name" value="GLUCOSAMINE-FRUCTOSE-6-PHOSPHATE AMINOTRANSFERASE"/>
    <property type="match status" value="1"/>
</dbReference>
<dbReference type="SUPFAM" id="SSF53697">
    <property type="entry name" value="SIS domain"/>
    <property type="match status" value="1"/>
</dbReference>
<dbReference type="STRING" id="1423783.FC50_GL001216"/>
<evidence type="ECO:0000313" key="3">
    <source>
        <dbReference type="EMBL" id="KRL85824.1"/>
    </source>
</evidence>
<name>A0A0R1TWZ8_9LACO</name>
<dbReference type="Gene3D" id="3.40.50.10490">
    <property type="entry name" value="Glucose-6-phosphate isomerase like protein, domain 1"/>
    <property type="match status" value="2"/>
</dbReference>
<dbReference type="GO" id="GO:0097367">
    <property type="term" value="F:carbohydrate derivative binding"/>
    <property type="evidence" value="ECO:0007669"/>
    <property type="project" value="InterPro"/>
</dbReference>
<dbReference type="GO" id="GO:0006487">
    <property type="term" value="P:protein N-linked glycosylation"/>
    <property type="evidence" value="ECO:0007669"/>
    <property type="project" value="TreeGrafter"/>
</dbReference>
<keyword evidence="4" id="KW-1185">Reference proteome</keyword>
<dbReference type="AlphaFoldDB" id="A0A0R1TWZ8"/>
<reference evidence="3 4" key="1">
    <citation type="journal article" date="2015" name="Genome Announc.">
        <title>Expanding the biotechnology potential of lactobacilli through comparative genomics of 213 strains and associated genera.</title>
        <authorList>
            <person name="Sun Z."/>
            <person name="Harris H.M."/>
            <person name="McCann A."/>
            <person name="Guo C."/>
            <person name="Argimon S."/>
            <person name="Zhang W."/>
            <person name="Yang X."/>
            <person name="Jeffery I.B."/>
            <person name="Cooney J.C."/>
            <person name="Kagawa T.F."/>
            <person name="Liu W."/>
            <person name="Song Y."/>
            <person name="Salvetti E."/>
            <person name="Wrobel A."/>
            <person name="Rasinkangas P."/>
            <person name="Parkhill J."/>
            <person name="Rea M.C."/>
            <person name="O'Sullivan O."/>
            <person name="Ritari J."/>
            <person name="Douillard F.P."/>
            <person name="Paul Ross R."/>
            <person name="Yang R."/>
            <person name="Briner A.E."/>
            <person name="Felis G.E."/>
            <person name="de Vos W.M."/>
            <person name="Barrangou R."/>
            <person name="Klaenhammer T.R."/>
            <person name="Caufield P.W."/>
            <person name="Cui Y."/>
            <person name="Zhang H."/>
            <person name="O'Toole P.W."/>
        </authorList>
    </citation>
    <scope>NUCLEOTIDE SEQUENCE [LARGE SCALE GENOMIC DNA]</scope>
    <source>
        <strain evidence="3 4">DSM 15945</strain>
    </source>
</reference>
<evidence type="ECO:0000259" key="2">
    <source>
        <dbReference type="PROSITE" id="PS51464"/>
    </source>
</evidence>
<dbReference type="GO" id="GO:0004360">
    <property type="term" value="F:glutamine-fructose-6-phosphate transaminase (isomerizing) activity"/>
    <property type="evidence" value="ECO:0007669"/>
    <property type="project" value="TreeGrafter"/>
</dbReference>
<protein>
    <recommendedName>
        <fullName evidence="2">SIS domain-containing protein</fullName>
    </recommendedName>
</protein>